<sequence length="446" mass="46007">MTSASSAAPPTAPPDRLTPGARKALVASMVGTLIEWYDYALYGAAAGLIIGPLFFPNSLSAAGDLAAFATFAVGFLFRPLGGLIIAHIGDRVGRKPAMILTIALMGLATVGIGLLPTAATLGIWAAVLLVLLRILQGFGAGAELAGALTVVAEFAPPRRRGFYTAIVLSAPPAGTLLATLAFLSVSSVPTETLLGGLWRVPFLVSAVLFFLALWIRRHMDETPEFAAAQRRQEHQRKQAVPAAELLRGSWRQVLLAFLSVTGHNANNYILAAFSLSYLTKQAGMAKPEALLAVSIASLCGVLASPVGGLIGDRIGAGRAMGIGAAIGVLYAYPLFLAMQTGDLLIVTLALCFGYGVVLALTSGAQGAFLTNLFPARYRFSGVAVARELNGAIVAGNTPLIAAALISAAHGGVHLAAGFLALCFAVTLLAVLLARGSADNPRSEVAP</sequence>
<keyword evidence="6 7" id="KW-0472">Membrane</keyword>
<dbReference type="PANTHER" id="PTHR43045:SF1">
    <property type="entry name" value="SHIKIMATE TRANSPORTER"/>
    <property type="match status" value="1"/>
</dbReference>
<dbReference type="RefSeq" id="WP_239261776.1">
    <property type="nucleotide sequence ID" value="NZ_JAKRCV010000003.1"/>
</dbReference>
<keyword evidence="3" id="KW-1003">Cell membrane</keyword>
<evidence type="ECO:0000256" key="6">
    <source>
        <dbReference type="ARBA" id="ARBA00023136"/>
    </source>
</evidence>
<evidence type="ECO:0000256" key="4">
    <source>
        <dbReference type="ARBA" id="ARBA00022692"/>
    </source>
</evidence>
<gene>
    <name evidence="9" type="ORF">MHL29_01985</name>
</gene>
<protein>
    <submittedName>
        <fullName evidence="9">MFS transporter</fullName>
    </submittedName>
</protein>
<accession>A0ABS9PYR8</accession>
<keyword evidence="4 7" id="KW-0812">Transmembrane</keyword>
<feature type="transmembrane region" description="Helical" evidence="7">
    <location>
        <begin position="319"/>
        <end position="338"/>
    </location>
</feature>
<dbReference type="EMBL" id="JAKRCV010000003">
    <property type="protein sequence ID" value="MCG7320664.1"/>
    <property type="molecule type" value="Genomic_DNA"/>
</dbReference>
<dbReference type="PROSITE" id="PS50850">
    <property type="entry name" value="MFS"/>
    <property type="match status" value="1"/>
</dbReference>
<feature type="transmembrane region" description="Helical" evidence="7">
    <location>
        <begin position="39"/>
        <end position="59"/>
    </location>
</feature>
<dbReference type="SUPFAM" id="SSF103473">
    <property type="entry name" value="MFS general substrate transporter"/>
    <property type="match status" value="1"/>
</dbReference>
<feature type="transmembrane region" description="Helical" evidence="7">
    <location>
        <begin position="414"/>
        <end position="433"/>
    </location>
</feature>
<feature type="transmembrane region" description="Helical" evidence="7">
    <location>
        <begin position="65"/>
        <end position="85"/>
    </location>
</feature>
<dbReference type="Pfam" id="PF07690">
    <property type="entry name" value="MFS_1"/>
    <property type="match status" value="1"/>
</dbReference>
<dbReference type="InterPro" id="IPR036259">
    <property type="entry name" value="MFS_trans_sf"/>
</dbReference>
<comment type="subcellular location">
    <subcellularLocation>
        <location evidence="1">Cell membrane</location>
        <topology evidence="1">Multi-pass membrane protein</topology>
    </subcellularLocation>
</comment>
<keyword evidence="10" id="KW-1185">Reference proteome</keyword>
<feature type="transmembrane region" description="Helical" evidence="7">
    <location>
        <begin position="197"/>
        <end position="215"/>
    </location>
</feature>
<feature type="transmembrane region" description="Helical" evidence="7">
    <location>
        <begin position="289"/>
        <end position="310"/>
    </location>
</feature>
<reference evidence="9 10" key="1">
    <citation type="submission" date="2022-02" db="EMBL/GenBank/DDBJ databases">
        <title>Uncovering new skin microbiome diversity through culturing and metagenomics.</title>
        <authorList>
            <person name="Conlan S."/>
            <person name="Deming C."/>
            <person name="Nisc Comparative Sequencing Program N."/>
            <person name="Segre J.A."/>
        </authorList>
    </citation>
    <scope>NUCLEOTIDE SEQUENCE [LARGE SCALE GENOMIC DNA]</scope>
    <source>
        <strain evidence="9 10">ACRQZ</strain>
    </source>
</reference>
<evidence type="ECO:0000313" key="9">
    <source>
        <dbReference type="EMBL" id="MCG7320664.1"/>
    </source>
</evidence>
<evidence type="ECO:0000256" key="5">
    <source>
        <dbReference type="ARBA" id="ARBA00022989"/>
    </source>
</evidence>
<evidence type="ECO:0000313" key="10">
    <source>
        <dbReference type="Proteomes" id="UP001521931"/>
    </source>
</evidence>
<feature type="transmembrane region" description="Helical" evidence="7">
    <location>
        <begin position="121"/>
        <end position="150"/>
    </location>
</feature>
<evidence type="ECO:0000256" key="3">
    <source>
        <dbReference type="ARBA" id="ARBA00022475"/>
    </source>
</evidence>
<dbReference type="Proteomes" id="UP001521931">
    <property type="component" value="Unassembled WGS sequence"/>
</dbReference>
<dbReference type="Gene3D" id="1.20.1250.20">
    <property type="entry name" value="MFS general substrate transporter like domains"/>
    <property type="match status" value="2"/>
</dbReference>
<dbReference type="InterPro" id="IPR011701">
    <property type="entry name" value="MFS"/>
</dbReference>
<feature type="transmembrane region" description="Helical" evidence="7">
    <location>
        <begin position="97"/>
        <end position="115"/>
    </location>
</feature>
<feature type="domain" description="Major facilitator superfamily (MFS) profile" evidence="8">
    <location>
        <begin position="24"/>
        <end position="438"/>
    </location>
</feature>
<keyword evidence="2" id="KW-0813">Transport</keyword>
<name>A0ABS9PYR8_9MICO</name>
<proteinExistence type="predicted"/>
<evidence type="ECO:0000259" key="8">
    <source>
        <dbReference type="PROSITE" id="PS50850"/>
    </source>
</evidence>
<organism evidence="9 10">
    <name type="scientific">Arsenicicoccus bolidensis</name>
    <dbReference type="NCBI Taxonomy" id="229480"/>
    <lineage>
        <taxon>Bacteria</taxon>
        <taxon>Bacillati</taxon>
        <taxon>Actinomycetota</taxon>
        <taxon>Actinomycetes</taxon>
        <taxon>Micrococcales</taxon>
        <taxon>Intrasporangiaceae</taxon>
        <taxon>Arsenicicoccus</taxon>
    </lineage>
</organism>
<dbReference type="InterPro" id="IPR020846">
    <property type="entry name" value="MFS_dom"/>
</dbReference>
<keyword evidence="5 7" id="KW-1133">Transmembrane helix</keyword>
<dbReference type="PANTHER" id="PTHR43045">
    <property type="entry name" value="SHIKIMATE TRANSPORTER"/>
    <property type="match status" value="1"/>
</dbReference>
<comment type="caution">
    <text evidence="9">The sequence shown here is derived from an EMBL/GenBank/DDBJ whole genome shotgun (WGS) entry which is preliminary data.</text>
</comment>
<evidence type="ECO:0000256" key="1">
    <source>
        <dbReference type="ARBA" id="ARBA00004651"/>
    </source>
</evidence>
<evidence type="ECO:0000256" key="7">
    <source>
        <dbReference type="SAM" id="Phobius"/>
    </source>
</evidence>
<feature type="transmembrane region" description="Helical" evidence="7">
    <location>
        <begin position="162"/>
        <end position="185"/>
    </location>
</feature>
<feature type="transmembrane region" description="Helical" evidence="7">
    <location>
        <begin position="344"/>
        <end position="368"/>
    </location>
</feature>
<evidence type="ECO:0000256" key="2">
    <source>
        <dbReference type="ARBA" id="ARBA00022448"/>
    </source>
</evidence>